<proteinExistence type="predicted"/>
<keyword evidence="5 11" id="KW-0479">Metal-binding</keyword>
<evidence type="ECO:0000256" key="3">
    <source>
        <dbReference type="ARBA" id="ARBA00013085"/>
    </source>
</evidence>
<evidence type="ECO:0000256" key="4">
    <source>
        <dbReference type="ARBA" id="ARBA00021697"/>
    </source>
</evidence>
<organism evidence="12 13">
    <name type="scientific">Acidimicrobiia bacterium BACL6 MAG-120924-bin43</name>
    <dbReference type="NCBI Taxonomy" id="1655583"/>
    <lineage>
        <taxon>Bacteria</taxon>
        <taxon>Bacillati</taxon>
        <taxon>Actinomycetota</taxon>
        <taxon>Acidimicrobiia</taxon>
        <taxon>acIV cluster</taxon>
    </lineage>
</organism>
<reference evidence="12 13" key="1">
    <citation type="submission" date="2015-10" db="EMBL/GenBank/DDBJ databases">
        <title>Metagenome-Assembled Genomes uncover a global brackish microbiome.</title>
        <authorList>
            <person name="Hugerth L.W."/>
            <person name="Larsson J."/>
            <person name="Alneberg J."/>
            <person name="Lindh M.V."/>
            <person name="Legrand C."/>
            <person name="Pinhassi J."/>
            <person name="Andersson A.F."/>
        </authorList>
    </citation>
    <scope>NUCLEOTIDE SEQUENCE [LARGE SCALE GENOMIC DNA]</scope>
    <source>
        <strain evidence="12">BACL6 MAG-120924-bin43</strain>
    </source>
</reference>
<dbReference type="PANTHER" id="PTHR20854:SF4">
    <property type="entry name" value="INOSITOL-1-MONOPHOSPHATASE-RELATED"/>
    <property type="match status" value="1"/>
</dbReference>
<dbReference type="PANTHER" id="PTHR20854">
    <property type="entry name" value="INOSITOL MONOPHOSPHATASE"/>
    <property type="match status" value="1"/>
</dbReference>
<evidence type="ECO:0000313" key="13">
    <source>
        <dbReference type="Proteomes" id="UP000051017"/>
    </source>
</evidence>
<comment type="pathway">
    <text evidence="2">Amino-acid biosynthesis; L-histidine biosynthesis; L-histidine from 5-phospho-alpha-D-ribose 1-diphosphate: step 8/9.</text>
</comment>
<feature type="binding site" evidence="11">
    <location>
        <position position="69"/>
    </location>
    <ligand>
        <name>Mg(2+)</name>
        <dbReference type="ChEBI" id="CHEBI:18420"/>
        <label>1</label>
        <note>catalytic</note>
    </ligand>
</feature>
<comment type="function">
    <text evidence="10">Catalyzes the dephosphorylation of histidinol-phosphate to histidinol, the direct precursor of histidine.</text>
</comment>
<evidence type="ECO:0000256" key="2">
    <source>
        <dbReference type="ARBA" id="ARBA00004970"/>
    </source>
</evidence>
<feature type="binding site" evidence="11">
    <location>
        <position position="89"/>
    </location>
    <ligand>
        <name>Mg(2+)</name>
        <dbReference type="ChEBI" id="CHEBI:18420"/>
        <label>1</label>
        <note>catalytic</note>
    </ligand>
</feature>
<dbReference type="PROSITE" id="PS00629">
    <property type="entry name" value="IMP_1"/>
    <property type="match status" value="1"/>
</dbReference>
<dbReference type="GO" id="GO:0007165">
    <property type="term" value="P:signal transduction"/>
    <property type="evidence" value="ECO:0007669"/>
    <property type="project" value="TreeGrafter"/>
</dbReference>
<comment type="catalytic activity">
    <reaction evidence="9">
        <text>L-histidinol phosphate + H2O = L-histidinol + phosphate</text>
        <dbReference type="Rhea" id="RHEA:14465"/>
        <dbReference type="ChEBI" id="CHEBI:15377"/>
        <dbReference type="ChEBI" id="CHEBI:43474"/>
        <dbReference type="ChEBI" id="CHEBI:57699"/>
        <dbReference type="ChEBI" id="CHEBI:57980"/>
        <dbReference type="EC" id="3.1.3.15"/>
    </reaction>
</comment>
<dbReference type="SUPFAM" id="SSF56655">
    <property type="entry name" value="Carbohydrate phosphatase"/>
    <property type="match status" value="1"/>
</dbReference>
<keyword evidence="6" id="KW-0378">Hydrolase</keyword>
<sequence length="262" mass="28020">MSNLQEDFALAVRATDAADQISLAGFSSRSFGVSRKADNSEVTEIDRATEKAIVEVFTAERPGYGIFGEEYGVSGPANAEYQWVIDPIDGTTNFVRGVPVWATLIALVHNGVPVLGVVSAPAMGFRWWATTGDGAFFSNAGRDATRIYVSKTQTIAEAHVSTTPNVGWQAVGGIPKLVQLQTDALRARGFGDFWQHMLVAQGAIDVAVDVIGLQPYDNAAIYPIVQEAGGTITNRFGVADWRADSSVSSNGILHSETIARLQ</sequence>
<dbReference type="GO" id="GO:0004401">
    <property type="term" value="F:histidinol-phosphatase activity"/>
    <property type="evidence" value="ECO:0007669"/>
    <property type="project" value="UniProtKB-EC"/>
</dbReference>
<feature type="binding site" evidence="11">
    <location>
        <position position="217"/>
    </location>
    <ligand>
        <name>Mg(2+)</name>
        <dbReference type="ChEBI" id="CHEBI:18420"/>
        <label>1</label>
        <note>catalytic</note>
    </ligand>
</feature>
<feature type="binding site" evidence="11">
    <location>
        <position position="88"/>
    </location>
    <ligand>
        <name>Mg(2+)</name>
        <dbReference type="ChEBI" id="CHEBI:18420"/>
        <label>1</label>
        <note>catalytic</note>
    </ligand>
</feature>
<evidence type="ECO:0000256" key="6">
    <source>
        <dbReference type="ARBA" id="ARBA00022801"/>
    </source>
</evidence>
<dbReference type="Gene3D" id="3.30.540.10">
    <property type="entry name" value="Fructose-1,6-Bisphosphatase, subunit A, domain 1"/>
    <property type="match status" value="1"/>
</dbReference>
<accession>A0A0R2QEV5</accession>
<evidence type="ECO:0000313" key="12">
    <source>
        <dbReference type="EMBL" id="KRO48823.1"/>
    </source>
</evidence>
<evidence type="ECO:0000256" key="9">
    <source>
        <dbReference type="ARBA" id="ARBA00049158"/>
    </source>
</evidence>
<feature type="binding site" evidence="11">
    <location>
        <position position="86"/>
    </location>
    <ligand>
        <name>Mg(2+)</name>
        <dbReference type="ChEBI" id="CHEBI:18420"/>
        <label>1</label>
        <note>catalytic</note>
    </ligand>
</feature>
<dbReference type="InterPro" id="IPR000760">
    <property type="entry name" value="Inositol_monophosphatase-like"/>
</dbReference>
<dbReference type="EMBL" id="LIBJ01000059">
    <property type="protein sequence ID" value="KRO48823.1"/>
    <property type="molecule type" value="Genomic_DNA"/>
</dbReference>
<evidence type="ECO:0000256" key="11">
    <source>
        <dbReference type="PIRSR" id="PIRSR600760-2"/>
    </source>
</evidence>
<comment type="cofactor">
    <cofactor evidence="1 11">
        <name>Mg(2+)</name>
        <dbReference type="ChEBI" id="CHEBI:18420"/>
    </cofactor>
</comment>
<name>A0A0R2QEV5_9ACTN</name>
<evidence type="ECO:0000256" key="1">
    <source>
        <dbReference type="ARBA" id="ARBA00001946"/>
    </source>
</evidence>
<dbReference type="PRINTS" id="PR00377">
    <property type="entry name" value="IMPHPHTASES"/>
</dbReference>
<dbReference type="GO" id="GO:0008934">
    <property type="term" value="F:inositol monophosphate 1-phosphatase activity"/>
    <property type="evidence" value="ECO:0007669"/>
    <property type="project" value="TreeGrafter"/>
</dbReference>
<dbReference type="Pfam" id="PF00459">
    <property type="entry name" value="Inositol_P"/>
    <property type="match status" value="1"/>
</dbReference>
<dbReference type="InterPro" id="IPR020583">
    <property type="entry name" value="Inositol_monoP_metal-BS"/>
</dbReference>
<gene>
    <name evidence="12" type="ORF">ABR75_01210</name>
</gene>
<dbReference type="Gene3D" id="3.40.190.80">
    <property type="match status" value="1"/>
</dbReference>
<comment type="caution">
    <text evidence="12">The sequence shown here is derived from an EMBL/GenBank/DDBJ whole genome shotgun (WGS) entry which is preliminary data.</text>
</comment>
<dbReference type="EC" id="3.1.3.15" evidence="3"/>
<dbReference type="FunFam" id="3.30.540.10:FF:000003">
    <property type="entry name" value="Inositol-1-monophosphatase"/>
    <property type="match status" value="1"/>
</dbReference>
<dbReference type="AlphaFoldDB" id="A0A0R2QEV5"/>
<keyword evidence="7 11" id="KW-0460">Magnesium</keyword>
<protein>
    <recommendedName>
        <fullName evidence="4">Histidinol-phosphatase</fullName>
        <ecNumber evidence="3">3.1.3.15</ecNumber>
    </recommendedName>
    <alternativeName>
        <fullName evidence="8">Histidinol-phosphate phosphatase</fullName>
    </alternativeName>
</protein>
<evidence type="ECO:0000256" key="7">
    <source>
        <dbReference type="ARBA" id="ARBA00022842"/>
    </source>
</evidence>
<evidence type="ECO:0000256" key="5">
    <source>
        <dbReference type="ARBA" id="ARBA00022723"/>
    </source>
</evidence>
<dbReference type="GO" id="GO:0006020">
    <property type="term" value="P:inositol metabolic process"/>
    <property type="evidence" value="ECO:0007669"/>
    <property type="project" value="TreeGrafter"/>
</dbReference>
<evidence type="ECO:0000256" key="8">
    <source>
        <dbReference type="ARBA" id="ARBA00033209"/>
    </source>
</evidence>
<evidence type="ECO:0000256" key="10">
    <source>
        <dbReference type="ARBA" id="ARBA00053547"/>
    </source>
</evidence>
<dbReference type="Proteomes" id="UP000051017">
    <property type="component" value="Unassembled WGS sequence"/>
</dbReference>
<dbReference type="GO" id="GO:0046872">
    <property type="term" value="F:metal ion binding"/>
    <property type="evidence" value="ECO:0007669"/>
    <property type="project" value="UniProtKB-KW"/>
</dbReference>